<feature type="region of interest" description="Disordered" evidence="1">
    <location>
        <begin position="176"/>
        <end position="208"/>
    </location>
</feature>
<accession>A0A8X8WXB4</accession>
<sequence>MDSPYSYSDEQQRGYYEECYSPDQEGSYYNPDYFDFSYIAQDYYVNENSETCARMEEQPRSKWSSTHWDYIPASTSSGFRQGRKEREKEQLTPRQPLIKPSGLLQISTAVRQGLHSQQARFGYRCRAVARGGCTTSQRSATQESVPRSTVSQHCHHPILPERNPQKGNAFLPFPTLEEEEERKKALEKPRGPPKVELKPLPGHLSKLI</sequence>
<organism evidence="2">
    <name type="scientific">Salvia splendens</name>
    <name type="common">Scarlet sage</name>
    <dbReference type="NCBI Taxonomy" id="180675"/>
    <lineage>
        <taxon>Eukaryota</taxon>
        <taxon>Viridiplantae</taxon>
        <taxon>Streptophyta</taxon>
        <taxon>Embryophyta</taxon>
        <taxon>Tracheophyta</taxon>
        <taxon>Spermatophyta</taxon>
        <taxon>Magnoliopsida</taxon>
        <taxon>eudicotyledons</taxon>
        <taxon>Gunneridae</taxon>
        <taxon>Pentapetalae</taxon>
        <taxon>asterids</taxon>
        <taxon>lamiids</taxon>
        <taxon>Lamiales</taxon>
        <taxon>Lamiaceae</taxon>
        <taxon>Nepetoideae</taxon>
        <taxon>Mentheae</taxon>
        <taxon>Salviinae</taxon>
        <taxon>Salvia</taxon>
        <taxon>Salvia subgen. Calosphace</taxon>
        <taxon>core Calosphace</taxon>
    </lineage>
</organism>
<dbReference type="EMBL" id="PNBA02000013">
    <property type="protein sequence ID" value="KAG6402923.1"/>
    <property type="molecule type" value="Genomic_DNA"/>
</dbReference>
<dbReference type="Proteomes" id="UP000298416">
    <property type="component" value="Unassembled WGS sequence"/>
</dbReference>
<comment type="caution">
    <text evidence="2">The sequence shown here is derived from an EMBL/GenBank/DDBJ whole genome shotgun (WGS) entry which is preliminary data.</text>
</comment>
<protein>
    <submittedName>
        <fullName evidence="2">Uncharacterized protein</fullName>
    </submittedName>
</protein>
<reference evidence="2" key="2">
    <citation type="submission" date="2020-08" db="EMBL/GenBank/DDBJ databases">
        <title>Plant Genome Project.</title>
        <authorList>
            <person name="Zhang R.-G."/>
        </authorList>
    </citation>
    <scope>NUCLEOTIDE SEQUENCE</scope>
    <source>
        <strain evidence="2">Huo1</strain>
        <tissue evidence="2">Leaf</tissue>
    </source>
</reference>
<feature type="compositionally biased region" description="Basic and acidic residues" evidence="1">
    <location>
        <begin position="181"/>
        <end position="197"/>
    </location>
</feature>
<evidence type="ECO:0000313" key="3">
    <source>
        <dbReference type="Proteomes" id="UP000298416"/>
    </source>
</evidence>
<proteinExistence type="predicted"/>
<evidence type="ECO:0000313" key="2">
    <source>
        <dbReference type="EMBL" id="KAG6402923.1"/>
    </source>
</evidence>
<name>A0A8X8WXB4_SALSN</name>
<evidence type="ECO:0000256" key="1">
    <source>
        <dbReference type="SAM" id="MobiDB-lite"/>
    </source>
</evidence>
<reference evidence="2" key="1">
    <citation type="submission" date="2018-01" db="EMBL/GenBank/DDBJ databases">
        <authorList>
            <person name="Mao J.F."/>
        </authorList>
    </citation>
    <scope>NUCLEOTIDE SEQUENCE</scope>
    <source>
        <strain evidence="2">Huo1</strain>
        <tissue evidence="2">Leaf</tissue>
    </source>
</reference>
<gene>
    <name evidence="2" type="ORF">SASPL_135137</name>
</gene>
<keyword evidence="3" id="KW-1185">Reference proteome</keyword>
<dbReference type="AlphaFoldDB" id="A0A8X8WXB4"/>